<gene>
    <name evidence="1" type="ORF">BS50DRAFT_576257</name>
</gene>
<keyword evidence="2" id="KW-1185">Reference proteome</keyword>
<organism evidence="1 2">
    <name type="scientific">Corynespora cassiicola Philippines</name>
    <dbReference type="NCBI Taxonomy" id="1448308"/>
    <lineage>
        <taxon>Eukaryota</taxon>
        <taxon>Fungi</taxon>
        <taxon>Dikarya</taxon>
        <taxon>Ascomycota</taxon>
        <taxon>Pezizomycotina</taxon>
        <taxon>Dothideomycetes</taxon>
        <taxon>Pleosporomycetidae</taxon>
        <taxon>Pleosporales</taxon>
        <taxon>Corynesporascaceae</taxon>
        <taxon>Corynespora</taxon>
    </lineage>
</organism>
<dbReference type="InterPro" id="IPR022085">
    <property type="entry name" value="OpdG"/>
</dbReference>
<reference evidence="1 2" key="1">
    <citation type="journal article" date="2018" name="Front. Microbiol.">
        <title>Genome-Wide Analysis of Corynespora cassiicola Leaf Fall Disease Putative Effectors.</title>
        <authorList>
            <person name="Lopez D."/>
            <person name="Ribeiro S."/>
            <person name="Label P."/>
            <person name="Fumanal B."/>
            <person name="Venisse J.S."/>
            <person name="Kohler A."/>
            <person name="de Oliveira R.R."/>
            <person name="Labutti K."/>
            <person name="Lipzen A."/>
            <person name="Lail K."/>
            <person name="Bauer D."/>
            <person name="Ohm R.A."/>
            <person name="Barry K.W."/>
            <person name="Spatafora J."/>
            <person name="Grigoriev I.V."/>
            <person name="Martin F.M."/>
            <person name="Pujade-Renaud V."/>
        </authorList>
    </citation>
    <scope>NUCLEOTIDE SEQUENCE [LARGE SCALE GENOMIC DNA]</scope>
    <source>
        <strain evidence="1 2">Philippines</strain>
    </source>
</reference>
<dbReference type="OrthoDB" id="3350591at2759"/>
<dbReference type="InterPro" id="IPR053204">
    <property type="entry name" value="Oxopyrrolidines_Biosynth-assoc"/>
</dbReference>
<dbReference type="STRING" id="1448308.A0A2T2NE13"/>
<protein>
    <submittedName>
        <fullName evidence="1">Uncharacterized protein</fullName>
    </submittedName>
</protein>
<dbReference type="PANTHER" id="PTHR38797:SF4">
    <property type="entry name" value="NUCLEAR PORE COMPLEX PROTEIN NUP85"/>
    <property type="match status" value="1"/>
</dbReference>
<name>A0A2T2NE13_CORCC</name>
<dbReference type="Pfam" id="PF12311">
    <property type="entry name" value="DUF3632"/>
    <property type="match status" value="1"/>
</dbReference>
<dbReference type="EMBL" id="KZ678139">
    <property type="protein sequence ID" value="PSN63629.1"/>
    <property type="molecule type" value="Genomic_DNA"/>
</dbReference>
<evidence type="ECO:0000313" key="2">
    <source>
        <dbReference type="Proteomes" id="UP000240883"/>
    </source>
</evidence>
<dbReference type="PANTHER" id="PTHR38797">
    <property type="entry name" value="NUCLEAR PORE COMPLEX PROTEIN NUP85-RELATED"/>
    <property type="match status" value="1"/>
</dbReference>
<proteinExistence type="predicted"/>
<dbReference type="AlphaFoldDB" id="A0A2T2NE13"/>
<accession>A0A2T2NE13</accession>
<dbReference type="Proteomes" id="UP000240883">
    <property type="component" value="Unassembled WGS sequence"/>
</dbReference>
<evidence type="ECO:0000313" key="1">
    <source>
        <dbReference type="EMBL" id="PSN63629.1"/>
    </source>
</evidence>
<sequence length="344" mass="38514">MYTCRYSSGLLPPVSSFQRLQPLFRPRPLRLSFFPQPVCYYIVTSIKMSNDTRDQKIQEVISSTPDEAQQIDQIAKIRGYFGAPNDKTATYHSLVQDYVAGTSDLSTTTQKLFSTIQDANTSQDSKSVFFMNLWYTLLHTAKRTPFRDTPRHTKLVDLAKAIKDPQISGASPSDTHELSMWSREVMNDAPGGASGYSAPEIHAWTNVNYFLALLKGAGLASYIFDIWAMREALEREHFDDGPHDGPNRATAAQKYDAWVPAAAVWVFGEGDKLYGLEEDLTPKSRNQGNPAKGGELWKGGAEYSKERWAFWKKRFGEVGGMGEVSEETRGVAKEAVVAMEEVEK</sequence>